<evidence type="ECO:0000313" key="1">
    <source>
        <dbReference type="EMBL" id="SDB82883.1"/>
    </source>
</evidence>
<dbReference type="RefSeq" id="WP_092614560.1">
    <property type="nucleotide sequence ID" value="NZ_FMYK01000001.1"/>
</dbReference>
<sequence length="258" mass="30475">MSMRELGCGFKVMDNKMILQYDAERFRKFYPQIDFASFEIVADDADRTIYFRDKDQLYVDSYMCPFAILPDAKPQDFKIVDIEKGLVSSGGQNYYFAEKLPYDFDDLKPLAGLYYQVKDQVYFSFDKPMLEADLDSFQVFTQLKHANLAKDQHHLYFRDQIVEGVDVASFELLTACFDSDYYLEQDHTYYAKDRNFAYYIDTIAKQVKVIKSKSLDVFHFKVIDERGYAFDREYRYAYGRRTSLKKLQQMAIQNNSGE</sequence>
<dbReference type="EMBL" id="FMYK01000001">
    <property type="protein sequence ID" value="SDB82883.1"/>
    <property type="molecule type" value="Genomic_DNA"/>
</dbReference>
<gene>
    <name evidence="1" type="ORF">SAMN05421749_101141</name>
</gene>
<protein>
    <submittedName>
        <fullName evidence="1">DKNYY family protein</fullName>
    </submittedName>
</protein>
<name>A0A1G6GM24_9GAMM</name>
<dbReference type="Pfam" id="PF13644">
    <property type="entry name" value="DKNYY"/>
    <property type="match status" value="1"/>
</dbReference>
<dbReference type="OrthoDB" id="6286889at2"/>
<accession>A0A1G6GM24</accession>
<reference evidence="2" key="1">
    <citation type="submission" date="2016-09" db="EMBL/GenBank/DDBJ databases">
        <authorList>
            <person name="Varghese N."/>
            <person name="Submissions S."/>
        </authorList>
    </citation>
    <scope>NUCLEOTIDE SEQUENCE [LARGE SCALE GENOMIC DNA]</scope>
    <source>
        <strain evidence="2">ANC 3699</strain>
    </source>
</reference>
<evidence type="ECO:0000313" key="2">
    <source>
        <dbReference type="Proteomes" id="UP000242317"/>
    </source>
</evidence>
<proteinExistence type="predicted"/>
<organism evidence="1 2">
    <name type="scientific">Acinetobacter marinus</name>
    <dbReference type="NCBI Taxonomy" id="281375"/>
    <lineage>
        <taxon>Bacteria</taxon>
        <taxon>Pseudomonadati</taxon>
        <taxon>Pseudomonadota</taxon>
        <taxon>Gammaproteobacteria</taxon>
        <taxon>Moraxellales</taxon>
        <taxon>Moraxellaceae</taxon>
        <taxon>Acinetobacter</taxon>
    </lineage>
</organism>
<dbReference type="Proteomes" id="UP000242317">
    <property type="component" value="Unassembled WGS sequence"/>
</dbReference>
<dbReference type="InterPro" id="IPR027375">
    <property type="entry name" value="DKNYY"/>
</dbReference>
<keyword evidence="2" id="KW-1185">Reference proteome</keyword>
<dbReference type="AlphaFoldDB" id="A0A1G6GM24"/>